<accession>A0AAQ4DEP3</accession>
<dbReference type="Proteomes" id="UP001321473">
    <property type="component" value="Unassembled WGS sequence"/>
</dbReference>
<evidence type="ECO:0000313" key="1">
    <source>
        <dbReference type="EMBL" id="KAK8760933.1"/>
    </source>
</evidence>
<reference evidence="1 2" key="1">
    <citation type="journal article" date="2023" name="Arcadia Sci">
        <title>De novo assembly of a long-read Amblyomma americanum tick genome.</title>
        <authorList>
            <person name="Chou S."/>
            <person name="Poskanzer K.E."/>
            <person name="Rollins M."/>
            <person name="Thuy-Boun P.S."/>
        </authorList>
    </citation>
    <scope>NUCLEOTIDE SEQUENCE [LARGE SCALE GENOMIC DNA]</scope>
    <source>
        <strain evidence="1">F_SG_1</strain>
        <tissue evidence="1">Salivary glands</tissue>
    </source>
</reference>
<proteinExistence type="predicted"/>
<evidence type="ECO:0000313" key="2">
    <source>
        <dbReference type="Proteomes" id="UP001321473"/>
    </source>
</evidence>
<dbReference type="EMBL" id="JARKHS020031720">
    <property type="protein sequence ID" value="KAK8760933.1"/>
    <property type="molecule type" value="Genomic_DNA"/>
</dbReference>
<name>A0AAQ4DEP3_AMBAM</name>
<comment type="caution">
    <text evidence="1">The sequence shown here is derived from an EMBL/GenBank/DDBJ whole genome shotgun (WGS) entry which is preliminary data.</text>
</comment>
<protein>
    <submittedName>
        <fullName evidence="1">Uncharacterized protein</fullName>
    </submittedName>
</protein>
<organism evidence="1 2">
    <name type="scientific">Amblyomma americanum</name>
    <name type="common">Lone star tick</name>
    <dbReference type="NCBI Taxonomy" id="6943"/>
    <lineage>
        <taxon>Eukaryota</taxon>
        <taxon>Metazoa</taxon>
        <taxon>Ecdysozoa</taxon>
        <taxon>Arthropoda</taxon>
        <taxon>Chelicerata</taxon>
        <taxon>Arachnida</taxon>
        <taxon>Acari</taxon>
        <taxon>Parasitiformes</taxon>
        <taxon>Ixodida</taxon>
        <taxon>Ixodoidea</taxon>
        <taxon>Ixodidae</taxon>
        <taxon>Amblyomminae</taxon>
        <taxon>Amblyomma</taxon>
    </lineage>
</organism>
<sequence length="212" mass="23515">MRDKLMTAINSLEIKYRPYVLYNVIKYGINIPAEEGERLCVINACALGQIPGNRDGEKIAPYAADAMERFQAYRNDFINDAVGDFLSGRTNSLDEEYTGDIGSKPRPVGLRGHIPYVLLPYTAPDVMLPPEAGCVSTDAPVDDAGNMPLQYCLPMHSHDDNALYKIPKGSPHSDMKGEMLLRTRLRLKLENNGAHSESALKLDDDEDECAVR</sequence>
<gene>
    <name evidence="1" type="ORF">V5799_027800</name>
</gene>
<keyword evidence="2" id="KW-1185">Reference proteome</keyword>
<dbReference type="AlphaFoldDB" id="A0AAQ4DEP3"/>